<accession>A0A8F9TWB3</accession>
<sequence>MNEPIIYISANDCENLRLRLSGVTASDARTAKTLARLRSELDRATIVPTLPPNVVGLESSVAVLDLDTNEVDHYTLTLPERADPTRGRLSVLAPLGTALLGYAEGAEIAWEMPGGTRRLRLTRVAPAKQEAVSAA</sequence>
<feature type="domain" description="Transcription elongation factor GreA/GreB C-terminal" evidence="1">
    <location>
        <begin position="52"/>
        <end position="124"/>
    </location>
</feature>
<dbReference type="GO" id="GO:0003746">
    <property type="term" value="F:translation elongation factor activity"/>
    <property type="evidence" value="ECO:0007669"/>
    <property type="project" value="UniProtKB-KW"/>
</dbReference>
<dbReference type="AlphaFoldDB" id="A0A8F9TWB3"/>
<evidence type="ECO:0000313" key="3">
    <source>
        <dbReference type="Proteomes" id="UP000825051"/>
    </source>
</evidence>
<dbReference type="GO" id="GO:0006354">
    <property type="term" value="P:DNA-templated transcription elongation"/>
    <property type="evidence" value="ECO:0007669"/>
    <property type="project" value="TreeGrafter"/>
</dbReference>
<dbReference type="SUPFAM" id="SSF54534">
    <property type="entry name" value="FKBP-like"/>
    <property type="match status" value="1"/>
</dbReference>
<dbReference type="EMBL" id="CP080507">
    <property type="protein sequence ID" value="QYM78948.1"/>
    <property type="molecule type" value="Genomic_DNA"/>
</dbReference>
<dbReference type="Gene3D" id="3.10.50.30">
    <property type="entry name" value="Transcription elongation factor, GreA/GreB, C-terminal domain"/>
    <property type="match status" value="1"/>
</dbReference>
<dbReference type="Proteomes" id="UP000825051">
    <property type="component" value="Chromosome"/>
</dbReference>
<keyword evidence="3" id="KW-1185">Reference proteome</keyword>
<dbReference type="GO" id="GO:0032784">
    <property type="term" value="P:regulation of DNA-templated transcription elongation"/>
    <property type="evidence" value="ECO:0007669"/>
    <property type="project" value="InterPro"/>
</dbReference>
<gene>
    <name evidence="2" type="ORF">K0B96_16840</name>
</gene>
<dbReference type="RefSeq" id="WP_220162172.1">
    <property type="nucleotide sequence ID" value="NZ_CP080507.1"/>
</dbReference>
<protein>
    <submittedName>
        <fullName evidence="2">GreA/GreB family elongation factor</fullName>
    </submittedName>
</protein>
<dbReference type="InterPro" id="IPR001437">
    <property type="entry name" value="Tscrpt_elong_fac_GreA/B_C"/>
</dbReference>
<dbReference type="GO" id="GO:0070063">
    <property type="term" value="F:RNA polymerase binding"/>
    <property type="evidence" value="ECO:0007669"/>
    <property type="project" value="InterPro"/>
</dbReference>
<dbReference type="InterPro" id="IPR036953">
    <property type="entry name" value="GreA/GreB_C_sf"/>
</dbReference>
<dbReference type="PANTHER" id="PTHR30437">
    <property type="entry name" value="TRANSCRIPTION ELONGATION FACTOR GREA"/>
    <property type="match status" value="1"/>
</dbReference>
<organism evidence="2 3">
    <name type="scientific">Horticoccus luteus</name>
    <dbReference type="NCBI Taxonomy" id="2862869"/>
    <lineage>
        <taxon>Bacteria</taxon>
        <taxon>Pseudomonadati</taxon>
        <taxon>Verrucomicrobiota</taxon>
        <taxon>Opitutia</taxon>
        <taxon>Opitutales</taxon>
        <taxon>Opitutaceae</taxon>
        <taxon>Horticoccus</taxon>
    </lineage>
</organism>
<evidence type="ECO:0000259" key="1">
    <source>
        <dbReference type="Pfam" id="PF01272"/>
    </source>
</evidence>
<dbReference type="GO" id="GO:0003677">
    <property type="term" value="F:DNA binding"/>
    <property type="evidence" value="ECO:0007669"/>
    <property type="project" value="InterPro"/>
</dbReference>
<keyword evidence="2" id="KW-0251">Elongation factor</keyword>
<dbReference type="Pfam" id="PF01272">
    <property type="entry name" value="GreA_GreB"/>
    <property type="match status" value="1"/>
</dbReference>
<proteinExistence type="predicted"/>
<keyword evidence="2" id="KW-0648">Protein biosynthesis</keyword>
<dbReference type="InterPro" id="IPR023459">
    <property type="entry name" value="Tscrpt_elong_fac_GreA/B_fam"/>
</dbReference>
<reference evidence="2" key="1">
    <citation type="submission" date="2021-08" db="EMBL/GenBank/DDBJ databases">
        <title>Genome of a novel bacterium of the phylum Verrucomicrobia, Oleiharenicola sp. KSB-15.</title>
        <authorList>
            <person name="Chung J.-H."/>
            <person name="Ahn J.-H."/>
            <person name="Yoon Y."/>
            <person name="Kim D.-Y."/>
            <person name="An S.-H."/>
            <person name="Park I."/>
            <person name="Yeon J."/>
        </authorList>
    </citation>
    <scope>NUCLEOTIDE SEQUENCE</scope>
    <source>
        <strain evidence="2">KSB-15</strain>
    </source>
</reference>
<evidence type="ECO:0000313" key="2">
    <source>
        <dbReference type="EMBL" id="QYM78948.1"/>
    </source>
</evidence>
<dbReference type="KEGG" id="ole:K0B96_16840"/>
<name>A0A8F9TWB3_9BACT</name>
<dbReference type="PANTHER" id="PTHR30437:SF5">
    <property type="entry name" value="REGULATOR OF NUCLEOSIDE DIPHOSPHATE KINASE"/>
    <property type="match status" value="1"/>
</dbReference>